<sequence>MQMPIEEARLEWLRPHYPTALTGPQSLNTADLHRMVKEAVLACNLNGPDSKRLTQRLLDRLQGAGVLTPYFLDPSVTEIMVVGDRIYVERQGRIQKVAHLSSADVAIELAEHLCQYCRDEYRLPTQLREIGLAWLRWRNKTRKPRSQNAWTPTITNLSIIGSIGIS</sequence>
<dbReference type="Proteomes" id="UP000242699">
    <property type="component" value="Unassembled WGS sequence"/>
</dbReference>
<evidence type="ECO:0000313" key="1">
    <source>
        <dbReference type="EMBL" id="PSR24358.1"/>
    </source>
</evidence>
<gene>
    <name evidence="1" type="ORF">C7B43_19210</name>
</gene>
<dbReference type="AlphaFoldDB" id="A0A2T2WQ44"/>
<name>A0A2T2WQ44_9FIRM</name>
<comment type="caution">
    <text evidence="1">The sequence shown here is derived from an EMBL/GenBank/DDBJ whole genome shotgun (WGS) entry which is preliminary data.</text>
</comment>
<proteinExistence type="predicted"/>
<protein>
    <submittedName>
        <fullName evidence="1">Uncharacterized protein</fullName>
    </submittedName>
</protein>
<organism evidence="1 2">
    <name type="scientific">Sulfobacillus benefaciens</name>
    <dbReference type="NCBI Taxonomy" id="453960"/>
    <lineage>
        <taxon>Bacteria</taxon>
        <taxon>Bacillati</taxon>
        <taxon>Bacillota</taxon>
        <taxon>Clostridia</taxon>
        <taxon>Eubacteriales</taxon>
        <taxon>Clostridiales Family XVII. Incertae Sedis</taxon>
        <taxon>Sulfobacillus</taxon>
    </lineage>
</organism>
<reference evidence="1 2" key="1">
    <citation type="journal article" date="2014" name="BMC Genomics">
        <title>Comparison of environmental and isolate Sulfobacillus genomes reveals diverse carbon, sulfur, nitrogen, and hydrogen metabolisms.</title>
        <authorList>
            <person name="Justice N.B."/>
            <person name="Norman A."/>
            <person name="Brown C.T."/>
            <person name="Singh A."/>
            <person name="Thomas B.C."/>
            <person name="Banfield J.F."/>
        </authorList>
    </citation>
    <scope>NUCLEOTIDE SEQUENCE [LARGE SCALE GENOMIC DNA]</scope>
    <source>
        <strain evidence="1">AMDSBA1</strain>
    </source>
</reference>
<dbReference type="Gene3D" id="3.30.450.380">
    <property type="match status" value="1"/>
</dbReference>
<evidence type="ECO:0000313" key="2">
    <source>
        <dbReference type="Proteomes" id="UP000242699"/>
    </source>
</evidence>
<accession>A0A2T2WQ44</accession>
<dbReference type="EMBL" id="PXYT01000081">
    <property type="protein sequence ID" value="PSR24358.1"/>
    <property type="molecule type" value="Genomic_DNA"/>
</dbReference>